<dbReference type="InterPro" id="IPR057666">
    <property type="entry name" value="DrpA_SLOG"/>
</dbReference>
<evidence type="ECO:0000313" key="4">
    <source>
        <dbReference type="Proteomes" id="UP000286208"/>
    </source>
</evidence>
<dbReference type="PANTHER" id="PTHR43022:SF1">
    <property type="entry name" value="PROTEIN SMF"/>
    <property type="match status" value="1"/>
</dbReference>
<dbReference type="SUPFAM" id="SSF102405">
    <property type="entry name" value="MCP/YpsA-like"/>
    <property type="match status" value="1"/>
</dbReference>
<dbReference type="Proteomes" id="UP000286208">
    <property type="component" value="Unassembled WGS sequence"/>
</dbReference>
<comment type="caution">
    <text evidence="3">The sequence shown here is derived from an EMBL/GenBank/DDBJ whole genome shotgun (WGS) entry which is preliminary data.</text>
</comment>
<evidence type="ECO:0000256" key="1">
    <source>
        <dbReference type="ARBA" id="ARBA00006525"/>
    </source>
</evidence>
<comment type="similarity">
    <text evidence="1">Belongs to the DprA/Smf family.</text>
</comment>
<dbReference type="PANTHER" id="PTHR43022">
    <property type="entry name" value="PROTEIN SMF"/>
    <property type="match status" value="1"/>
</dbReference>
<dbReference type="GO" id="GO:0009294">
    <property type="term" value="P:DNA-mediated transformation"/>
    <property type="evidence" value="ECO:0007669"/>
    <property type="project" value="InterPro"/>
</dbReference>
<proteinExistence type="inferred from homology"/>
<accession>A0A3S3BF40</accession>
<dbReference type="Gene3D" id="3.40.50.450">
    <property type="match status" value="1"/>
</dbReference>
<evidence type="ECO:0000313" key="3">
    <source>
        <dbReference type="EMBL" id="RVW09865.1"/>
    </source>
</evidence>
<dbReference type="Pfam" id="PF02481">
    <property type="entry name" value="DNA_processg_A"/>
    <property type="match status" value="1"/>
</dbReference>
<dbReference type="InterPro" id="IPR003488">
    <property type="entry name" value="DprA"/>
</dbReference>
<dbReference type="AlphaFoldDB" id="A0A3S3BF40"/>
<keyword evidence="4" id="KW-1185">Reference proteome</keyword>
<gene>
    <name evidence="3" type="primary">dprA</name>
    <name evidence="3" type="ORF">EGT67_10525</name>
</gene>
<organism evidence="3 4">
    <name type="scientific">Prescottella agglutinans</name>
    <dbReference type="NCBI Taxonomy" id="1644129"/>
    <lineage>
        <taxon>Bacteria</taxon>
        <taxon>Bacillati</taxon>
        <taxon>Actinomycetota</taxon>
        <taxon>Actinomycetes</taxon>
        <taxon>Mycobacteriales</taxon>
        <taxon>Nocardiaceae</taxon>
        <taxon>Prescottella</taxon>
    </lineage>
</organism>
<dbReference type="RefSeq" id="WP_127916008.1">
    <property type="nucleotide sequence ID" value="NZ_RKLP01000004.1"/>
</dbReference>
<sequence length="373" mass="39045">MTGHDPRRSAWAYLSKVVQGSCPPLAQLVAAVGPEEAARAVRERDLSSFLDRRTAARAHLDTSVRDLDLLQALGGRLVTPDDDEWPRWRLLAFDGLGHGRDDGGPLALWVLGDRPLDELVARSVAVVGTRAASSYGEHVTAEIAGDLAADGWTVVSGAAFGIDAAAHRAALGAGGLTVAVLACGVDRAYPAGHGRLLQQIARDGAVISEYPPGTTPARYRFLARNRLVAGLSDGVVVVEAGWRSGARNTATWGRRLGRSVLAVPGPVTSAASTGCHRMIREGEARLVASAADVVEEAGPIGLDGDGAGPVRALDVLEGEAAAVYEALPARGARGTRELSEDSGVPIDRVRAVLPVLELDGFVGSDEAGWFRER</sequence>
<dbReference type="OrthoDB" id="9785707at2"/>
<protein>
    <submittedName>
        <fullName evidence="3">DNA-protecting protein DprA</fullName>
    </submittedName>
</protein>
<dbReference type="NCBIfam" id="TIGR00732">
    <property type="entry name" value="dprA"/>
    <property type="match status" value="1"/>
</dbReference>
<reference evidence="3 4" key="1">
    <citation type="submission" date="2018-11" db="EMBL/GenBank/DDBJ databases">
        <title>Rhodococcus spongicola sp. nov. and Rhodococcus xishaensis sp. nov. from marine sponges.</title>
        <authorList>
            <person name="Li L."/>
            <person name="Lin H.W."/>
        </authorList>
    </citation>
    <scope>NUCLEOTIDE SEQUENCE [LARGE SCALE GENOMIC DNA]</scope>
    <source>
        <strain evidence="3 4">CCTCC AB2014297</strain>
    </source>
</reference>
<evidence type="ECO:0000259" key="2">
    <source>
        <dbReference type="Pfam" id="PF02481"/>
    </source>
</evidence>
<dbReference type="EMBL" id="RKLP01000004">
    <property type="protein sequence ID" value="RVW09865.1"/>
    <property type="molecule type" value="Genomic_DNA"/>
</dbReference>
<feature type="domain" description="Smf/DprA SLOG" evidence="2">
    <location>
        <begin position="77"/>
        <end position="297"/>
    </location>
</feature>
<name>A0A3S3BF40_9NOCA</name>